<dbReference type="EMBL" id="DVLW01000076">
    <property type="protein sequence ID" value="HIT94080.1"/>
    <property type="molecule type" value="Genomic_DNA"/>
</dbReference>
<dbReference type="InterPro" id="IPR027417">
    <property type="entry name" value="P-loop_NTPase"/>
</dbReference>
<reference evidence="1" key="1">
    <citation type="submission" date="2020-10" db="EMBL/GenBank/DDBJ databases">
        <authorList>
            <person name="Gilroy R."/>
        </authorList>
    </citation>
    <scope>NUCLEOTIDE SEQUENCE</scope>
    <source>
        <strain evidence="1">ChiBcec7-5410</strain>
    </source>
</reference>
<reference evidence="1" key="2">
    <citation type="journal article" date="2021" name="PeerJ">
        <title>Extensive microbial diversity within the chicken gut microbiome revealed by metagenomics and culture.</title>
        <authorList>
            <person name="Gilroy R."/>
            <person name="Ravi A."/>
            <person name="Getino M."/>
            <person name="Pursley I."/>
            <person name="Horton D.L."/>
            <person name="Alikhan N.F."/>
            <person name="Baker D."/>
            <person name="Gharbi K."/>
            <person name="Hall N."/>
            <person name="Watson M."/>
            <person name="Adriaenssens E.M."/>
            <person name="Foster-Nyarko E."/>
            <person name="Jarju S."/>
            <person name="Secka A."/>
            <person name="Antonio M."/>
            <person name="Oren A."/>
            <person name="Chaudhuri R.R."/>
            <person name="La Ragione R."/>
            <person name="Hildebrand F."/>
            <person name="Pallen M.J."/>
        </authorList>
    </citation>
    <scope>NUCLEOTIDE SEQUENCE</scope>
    <source>
        <strain evidence="1">ChiBcec7-5410</strain>
    </source>
</reference>
<proteinExistence type="predicted"/>
<dbReference type="SUPFAM" id="SSF52540">
    <property type="entry name" value="P-loop containing nucleoside triphosphate hydrolases"/>
    <property type="match status" value="1"/>
</dbReference>
<protein>
    <submittedName>
        <fullName evidence="1">Uncharacterized protein</fullName>
    </submittedName>
</protein>
<accession>A0A9D1H5H2</accession>
<dbReference type="Proteomes" id="UP000824160">
    <property type="component" value="Unassembled WGS sequence"/>
</dbReference>
<evidence type="ECO:0000313" key="2">
    <source>
        <dbReference type="Proteomes" id="UP000824160"/>
    </source>
</evidence>
<gene>
    <name evidence="1" type="ORF">IAC43_02735</name>
</gene>
<name>A0A9D1H5H2_9FIRM</name>
<sequence>MASKLILLEGVPCTGKTSGARFVASQLRGWHKNVRLFTQESPTNPVDLMNYAFLTPEQYREFPEEDRVLFPVEETENPKGYMIPLTELHESLQKELESYRFYGCQPWEVERPLMLARWRAFAKEAMESDAVWVLDGMFFQNPVCEMMMWFDLPQAEIESFMSELADIIRPLEPLIIYLESDQIERRLREVADQHDYEWLDSLIAFHTGQSAKPNEVPDLEGCVLCLEARQLVEKKLMSKLGLDRVILKNAFTDWVEAYNFIRARVYEKTMGKPSTDK</sequence>
<evidence type="ECO:0000313" key="1">
    <source>
        <dbReference type="EMBL" id="HIT94080.1"/>
    </source>
</evidence>
<comment type="caution">
    <text evidence="1">The sequence shown here is derived from an EMBL/GenBank/DDBJ whole genome shotgun (WGS) entry which is preliminary data.</text>
</comment>
<organism evidence="1 2">
    <name type="scientific">Candidatus Faecivivens stercoripullorum</name>
    <dbReference type="NCBI Taxonomy" id="2840805"/>
    <lineage>
        <taxon>Bacteria</taxon>
        <taxon>Bacillati</taxon>
        <taxon>Bacillota</taxon>
        <taxon>Clostridia</taxon>
        <taxon>Eubacteriales</taxon>
        <taxon>Oscillospiraceae</taxon>
        <taxon>Oscillospiraceae incertae sedis</taxon>
        <taxon>Candidatus Faecivivens</taxon>
    </lineage>
</organism>
<dbReference type="AlphaFoldDB" id="A0A9D1H5H2"/>